<dbReference type="InterPro" id="IPR035709">
    <property type="entry name" value="YoaB-like"/>
</dbReference>
<gene>
    <name evidence="1" type="ORF">GMD59_03765</name>
</gene>
<dbReference type="PANTHER" id="PTHR47328">
    <property type="match status" value="1"/>
</dbReference>
<dbReference type="Proteomes" id="UP000472755">
    <property type="component" value="Unassembled WGS sequence"/>
</dbReference>
<dbReference type="EMBL" id="WMZU01000003">
    <property type="protein sequence ID" value="MTS26403.1"/>
    <property type="molecule type" value="Genomic_DNA"/>
</dbReference>
<dbReference type="RefSeq" id="WP_155202500.1">
    <property type="nucleotide sequence ID" value="NZ_WMZN01000003.1"/>
</dbReference>
<dbReference type="Pfam" id="PF01042">
    <property type="entry name" value="Ribonuc_L-PSP"/>
    <property type="match status" value="1"/>
</dbReference>
<organism evidence="1 2">
    <name type="scientific">Ruthenibacterium lactatiformans</name>
    <dbReference type="NCBI Taxonomy" id="1550024"/>
    <lineage>
        <taxon>Bacteria</taxon>
        <taxon>Bacillati</taxon>
        <taxon>Bacillota</taxon>
        <taxon>Clostridia</taxon>
        <taxon>Eubacteriales</taxon>
        <taxon>Oscillospiraceae</taxon>
        <taxon>Ruthenibacterium</taxon>
    </lineage>
</organism>
<name>A0A6L6LNK2_9FIRM</name>
<protein>
    <submittedName>
        <fullName evidence="1">RidA family protein</fullName>
    </submittedName>
</protein>
<dbReference type="AlphaFoldDB" id="A0A6L6LNK2"/>
<dbReference type="SUPFAM" id="SSF55298">
    <property type="entry name" value="YjgF-like"/>
    <property type="match status" value="1"/>
</dbReference>
<dbReference type="PANTHER" id="PTHR47328:SF1">
    <property type="entry name" value="RUTC FAMILY PROTEIN YOAB"/>
    <property type="match status" value="1"/>
</dbReference>
<proteinExistence type="predicted"/>
<dbReference type="CDD" id="cd06150">
    <property type="entry name" value="YjgF_YER057c_UK114_like_2"/>
    <property type="match status" value="1"/>
</dbReference>
<dbReference type="Gene3D" id="3.30.1330.40">
    <property type="entry name" value="RutC-like"/>
    <property type="match status" value="1"/>
</dbReference>
<sequence length="115" mass="12361">MEIKRNGANGRRAQSVSYNGILYTSGITTTDLDADITGQTQDVIHIIDNILARNGIDKTRVLTAAITLADMADYGAFNAAWDAWVVDGYEPARSVTSGQLAVPEYKIKISVTAAL</sequence>
<dbReference type="InterPro" id="IPR006175">
    <property type="entry name" value="YjgF/YER057c/UK114"/>
</dbReference>
<accession>A0A6L6LNK2</accession>
<evidence type="ECO:0000313" key="1">
    <source>
        <dbReference type="EMBL" id="MTS26403.1"/>
    </source>
</evidence>
<evidence type="ECO:0000313" key="2">
    <source>
        <dbReference type="Proteomes" id="UP000472755"/>
    </source>
</evidence>
<comment type="caution">
    <text evidence="1">The sequence shown here is derived from an EMBL/GenBank/DDBJ whole genome shotgun (WGS) entry which is preliminary data.</text>
</comment>
<dbReference type="InterPro" id="IPR035959">
    <property type="entry name" value="RutC-like_sf"/>
</dbReference>
<reference evidence="1 2" key="1">
    <citation type="journal article" date="2019" name="Nat. Med.">
        <title>A library of human gut bacterial isolates paired with longitudinal multiomics data enables mechanistic microbiome research.</title>
        <authorList>
            <person name="Poyet M."/>
            <person name="Groussin M."/>
            <person name="Gibbons S.M."/>
            <person name="Avila-Pacheco J."/>
            <person name="Jiang X."/>
            <person name="Kearney S.M."/>
            <person name="Perrotta A.R."/>
            <person name="Berdy B."/>
            <person name="Zhao S."/>
            <person name="Lieberman T.D."/>
            <person name="Swanson P.K."/>
            <person name="Smith M."/>
            <person name="Roesemann S."/>
            <person name="Alexander J.E."/>
            <person name="Rich S.A."/>
            <person name="Livny J."/>
            <person name="Vlamakis H."/>
            <person name="Clish C."/>
            <person name="Bullock K."/>
            <person name="Deik A."/>
            <person name="Scott J."/>
            <person name="Pierce K.A."/>
            <person name="Xavier R.J."/>
            <person name="Alm E.J."/>
        </authorList>
    </citation>
    <scope>NUCLEOTIDE SEQUENCE [LARGE SCALE GENOMIC DNA]</scope>
    <source>
        <strain evidence="1 2">BIOML-A4</strain>
    </source>
</reference>